<evidence type="ECO:0000313" key="8">
    <source>
        <dbReference type="EMBL" id="KAK0178011.1"/>
    </source>
</evidence>
<reference evidence="8" key="1">
    <citation type="journal article" date="2023" name="bioRxiv">
        <title>Scaffold-level genome assemblies of two parasitoid biocontrol wasps reveal the parthenogenesis mechanism and an associated novel virus.</title>
        <authorList>
            <person name="Inwood S."/>
            <person name="Skelly J."/>
            <person name="Guhlin J."/>
            <person name="Harrop T."/>
            <person name="Goldson S."/>
            <person name="Dearden P."/>
        </authorList>
    </citation>
    <scope>NUCLEOTIDE SEQUENCE</scope>
    <source>
        <strain evidence="8">Irish</strain>
        <tissue evidence="8">Whole body</tissue>
    </source>
</reference>
<evidence type="ECO:0000256" key="1">
    <source>
        <dbReference type="ARBA" id="ARBA00022614"/>
    </source>
</evidence>
<keyword evidence="2" id="KW-0677">Repeat</keyword>
<gene>
    <name evidence="8" type="ORF">PV328_001996</name>
</gene>
<sequence length="717" mass="82144">MSFRKQHGSKVNVDYKARLEHKLYLARENPEPTFDICDCALKNVPSGIYSLCKVFRKKELRMSNNKLSSLLGGGRLCDLSLLTVLDLSYNEFTNLPGDISSLTSLEELYLQYNSLKKLPSEITQLSKLFILNLSNNKLKYLPDTMGNLQNLNELNISNNDAIEKLPKSLGQAQNLVDINLNGLNITYPPKSIIECGVSAIIKYLAREYGVDYKEQDNIVNNHMTGELKSVERRRLMDLRSTDENVQERRQNALLEVEKNIREQQEFEMELQSIHQGQKKKLLEDLALQQSRLESKIERVQYEREINRSRLITLIFEAEKEADSVIEEFLRSSEAERQAQAELLDREKKEQFKLLSQSHLDQSAYRTKETLLAMEELLKEELLAEKKIEEYTKFRECTAQSLLSLELRSNDHLASVVEDQKRDREDLIDRLRKDVVLQKAALAALLERSDARSWSIVQQVNLVQSQLVALTNIELERKKLEINQQINDIAEKRVILSGILVGLLNQQQKRREQLLDTINQIEQRRQKDTTRRDSLFWLIQYQSLMDARPQGLLEGLDSMLVRHVAIAGALHCLPFLASLPTLLPNVDNDQLDAIGIHNENDQRAIIMAVENYLAEKKIYSENSSRLPSAPMDNCENSSRMASAPFADPCTSSENIHETSRDISRIDTTECVICLDSQCEVIYLPCGHFCCCASCSNMVTSECPLCRGSIQRKIQVHKP</sequence>
<name>A0AA39FYM9_9HYME</name>
<dbReference type="InterPro" id="IPR055414">
    <property type="entry name" value="LRR_R13L4/SHOC2-like"/>
</dbReference>
<dbReference type="InterPro" id="IPR003591">
    <property type="entry name" value="Leu-rich_rpt_typical-subtyp"/>
</dbReference>
<feature type="coiled-coil region" evidence="6">
    <location>
        <begin position="471"/>
        <end position="530"/>
    </location>
</feature>
<dbReference type="SUPFAM" id="SSF52058">
    <property type="entry name" value="L domain-like"/>
    <property type="match status" value="1"/>
</dbReference>
<dbReference type="InterPro" id="IPR050216">
    <property type="entry name" value="LRR_domain-containing"/>
</dbReference>
<keyword evidence="3 5" id="KW-0479">Metal-binding</keyword>
<dbReference type="PANTHER" id="PTHR48051:SF47">
    <property type="entry name" value="LEUCINE RICH REPEAT AND STERILE ALPHA MOTIF CONTAINING 1"/>
    <property type="match status" value="1"/>
</dbReference>
<dbReference type="SMART" id="SM00364">
    <property type="entry name" value="LRR_BAC"/>
    <property type="match status" value="4"/>
</dbReference>
<dbReference type="PROSITE" id="PS50089">
    <property type="entry name" value="ZF_RING_2"/>
    <property type="match status" value="1"/>
</dbReference>
<dbReference type="PANTHER" id="PTHR48051">
    <property type="match status" value="1"/>
</dbReference>
<proteinExistence type="predicted"/>
<dbReference type="Pfam" id="PF23598">
    <property type="entry name" value="LRR_14"/>
    <property type="match status" value="1"/>
</dbReference>
<dbReference type="SUPFAM" id="SSF57850">
    <property type="entry name" value="RING/U-box"/>
    <property type="match status" value="1"/>
</dbReference>
<feature type="domain" description="RING-type" evidence="7">
    <location>
        <begin position="669"/>
        <end position="705"/>
    </location>
</feature>
<dbReference type="Proteomes" id="UP001168990">
    <property type="component" value="Unassembled WGS sequence"/>
</dbReference>
<dbReference type="Gene3D" id="3.80.10.10">
    <property type="entry name" value="Ribonuclease Inhibitor"/>
    <property type="match status" value="1"/>
</dbReference>
<reference evidence="8" key="2">
    <citation type="submission" date="2023-03" db="EMBL/GenBank/DDBJ databases">
        <authorList>
            <person name="Inwood S.N."/>
            <person name="Skelly J.G."/>
            <person name="Guhlin J."/>
            <person name="Harrop T.W.R."/>
            <person name="Goldson S.G."/>
            <person name="Dearden P.K."/>
        </authorList>
    </citation>
    <scope>NUCLEOTIDE SEQUENCE</scope>
    <source>
        <strain evidence="8">Irish</strain>
        <tissue evidence="8">Whole body</tissue>
    </source>
</reference>
<dbReference type="EMBL" id="JAQQBS010000001">
    <property type="protein sequence ID" value="KAK0178011.1"/>
    <property type="molecule type" value="Genomic_DNA"/>
</dbReference>
<dbReference type="InterPro" id="IPR032675">
    <property type="entry name" value="LRR_dom_sf"/>
</dbReference>
<dbReference type="InterPro" id="IPR001841">
    <property type="entry name" value="Znf_RING"/>
</dbReference>
<keyword evidence="9" id="KW-1185">Reference proteome</keyword>
<dbReference type="CDD" id="cd16515">
    <property type="entry name" value="RING-HC_LRSAM1"/>
    <property type="match status" value="1"/>
</dbReference>
<organism evidence="8 9">
    <name type="scientific">Microctonus aethiopoides</name>
    <dbReference type="NCBI Taxonomy" id="144406"/>
    <lineage>
        <taxon>Eukaryota</taxon>
        <taxon>Metazoa</taxon>
        <taxon>Ecdysozoa</taxon>
        <taxon>Arthropoda</taxon>
        <taxon>Hexapoda</taxon>
        <taxon>Insecta</taxon>
        <taxon>Pterygota</taxon>
        <taxon>Neoptera</taxon>
        <taxon>Endopterygota</taxon>
        <taxon>Hymenoptera</taxon>
        <taxon>Apocrita</taxon>
        <taxon>Ichneumonoidea</taxon>
        <taxon>Braconidae</taxon>
        <taxon>Euphorinae</taxon>
        <taxon>Microctonus</taxon>
    </lineage>
</organism>
<evidence type="ECO:0000256" key="5">
    <source>
        <dbReference type="PROSITE-ProRule" id="PRU00175"/>
    </source>
</evidence>
<keyword evidence="1" id="KW-0433">Leucine-rich repeat</keyword>
<evidence type="ECO:0000259" key="7">
    <source>
        <dbReference type="PROSITE" id="PS50089"/>
    </source>
</evidence>
<keyword evidence="6" id="KW-0175">Coiled coil</keyword>
<evidence type="ECO:0000256" key="3">
    <source>
        <dbReference type="ARBA" id="ARBA00022771"/>
    </source>
</evidence>
<dbReference type="InterPro" id="IPR013083">
    <property type="entry name" value="Znf_RING/FYVE/PHD"/>
</dbReference>
<dbReference type="GO" id="GO:0005737">
    <property type="term" value="C:cytoplasm"/>
    <property type="evidence" value="ECO:0007669"/>
    <property type="project" value="TreeGrafter"/>
</dbReference>
<dbReference type="AlphaFoldDB" id="A0AA39FYM9"/>
<dbReference type="SMART" id="SM00369">
    <property type="entry name" value="LRR_TYP"/>
    <property type="match status" value="4"/>
</dbReference>
<keyword evidence="3 5" id="KW-0863">Zinc-finger</keyword>
<dbReference type="Pfam" id="PF13920">
    <property type="entry name" value="zf-C3HC4_3"/>
    <property type="match status" value="1"/>
</dbReference>
<evidence type="ECO:0000256" key="4">
    <source>
        <dbReference type="ARBA" id="ARBA00022833"/>
    </source>
</evidence>
<evidence type="ECO:0000256" key="2">
    <source>
        <dbReference type="ARBA" id="ARBA00022737"/>
    </source>
</evidence>
<keyword evidence="4" id="KW-0862">Zinc</keyword>
<evidence type="ECO:0000313" key="9">
    <source>
        <dbReference type="Proteomes" id="UP001168990"/>
    </source>
</evidence>
<evidence type="ECO:0000256" key="6">
    <source>
        <dbReference type="SAM" id="Coils"/>
    </source>
</evidence>
<comment type="caution">
    <text evidence="8">The sequence shown here is derived from an EMBL/GenBank/DDBJ whole genome shotgun (WGS) entry which is preliminary data.</text>
</comment>
<dbReference type="Gene3D" id="3.30.40.10">
    <property type="entry name" value="Zinc/RING finger domain, C3HC4 (zinc finger)"/>
    <property type="match status" value="1"/>
</dbReference>
<dbReference type="InterPro" id="IPR001611">
    <property type="entry name" value="Leu-rich_rpt"/>
</dbReference>
<dbReference type="PROSITE" id="PS51450">
    <property type="entry name" value="LRR"/>
    <property type="match status" value="2"/>
</dbReference>
<dbReference type="GO" id="GO:0008270">
    <property type="term" value="F:zinc ion binding"/>
    <property type="evidence" value="ECO:0007669"/>
    <property type="project" value="UniProtKB-KW"/>
</dbReference>
<accession>A0AA39FYM9</accession>
<protein>
    <recommendedName>
        <fullName evidence="7">RING-type domain-containing protein</fullName>
    </recommendedName>
</protein>